<name>A0A370H635_9NOCA</name>
<dbReference type="EMBL" id="QQAZ01000004">
    <property type="protein sequence ID" value="RDI51843.1"/>
    <property type="molecule type" value="Genomic_DNA"/>
</dbReference>
<proteinExistence type="predicted"/>
<dbReference type="GO" id="GO:0006950">
    <property type="term" value="P:response to stress"/>
    <property type="evidence" value="ECO:0007669"/>
    <property type="project" value="TreeGrafter"/>
</dbReference>
<keyword evidence="4" id="KW-1185">Reference proteome</keyword>
<dbReference type="STRING" id="1210089.GCA_001613165_01362"/>
<dbReference type="GO" id="GO:0003700">
    <property type="term" value="F:DNA-binding transcription factor activity"/>
    <property type="evidence" value="ECO:0007669"/>
    <property type="project" value="InterPro"/>
</dbReference>
<feature type="domain" description="HTH marR-type" evidence="2">
    <location>
        <begin position="30"/>
        <end position="167"/>
    </location>
</feature>
<evidence type="ECO:0000256" key="1">
    <source>
        <dbReference type="SAM" id="MobiDB-lite"/>
    </source>
</evidence>
<dbReference type="InterPro" id="IPR000835">
    <property type="entry name" value="HTH_MarR-typ"/>
</dbReference>
<evidence type="ECO:0000313" key="3">
    <source>
        <dbReference type="EMBL" id="RDI51843.1"/>
    </source>
</evidence>
<accession>A0A370H635</accession>
<comment type="caution">
    <text evidence="3">The sequence shown here is derived from an EMBL/GenBank/DDBJ whole genome shotgun (WGS) entry which is preliminary data.</text>
</comment>
<organism evidence="3 4">
    <name type="scientific">Nocardia mexicana</name>
    <dbReference type="NCBI Taxonomy" id="279262"/>
    <lineage>
        <taxon>Bacteria</taxon>
        <taxon>Bacillati</taxon>
        <taxon>Actinomycetota</taxon>
        <taxon>Actinomycetes</taxon>
        <taxon>Mycobacteriales</taxon>
        <taxon>Nocardiaceae</taxon>
        <taxon>Nocardia</taxon>
    </lineage>
</organism>
<evidence type="ECO:0000313" key="4">
    <source>
        <dbReference type="Proteomes" id="UP000255355"/>
    </source>
</evidence>
<feature type="region of interest" description="Disordered" evidence="1">
    <location>
        <begin position="1"/>
        <end position="29"/>
    </location>
</feature>
<dbReference type="AlphaFoldDB" id="A0A370H635"/>
<dbReference type="InterPro" id="IPR039422">
    <property type="entry name" value="MarR/SlyA-like"/>
</dbReference>
<dbReference type="PANTHER" id="PTHR33164">
    <property type="entry name" value="TRANSCRIPTIONAL REGULATOR, MARR FAMILY"/>
    <property type="match status" value="1"/>
</dbReference>
<dbReference type="PRINTS" id="PR00598">
    <property type="entry name" value="HTHMARR"/>
</dbReference>
<dbReference type="InterPro" id="IPR036388">
    <property type="entry name" value="WH-like_DNA-bd_sf"/>
</dbReference>
<feature type="compositionally biased region" description="Polar residues" evidence="1">
    <location>
        <begin position="1"/>
        <end position="10"/>
    </location>
</feature>
<dbReference type="PANTHER" id="PTHR33164:SF57">
    <property type="entry name" value="MARR-FAMILY TRANSCRIPTIONAL REGULATOR"/>
    <property type="match status" value="1"/>
</dbReference>
<dbReference type="SMART" id="SM00347">
    <property type="entry name" value="HTH_MARR"/>
    <property type="match status" value="1"/>
</dbReference>
<protein>
    <submittedName>
        <fullName evidence="3">MarR family transcriptional regulator</fullName>
    </submittedName>
</protein>
<dbReference type="Proteomes" id="UP000255355">
    <property type="component" value="Unassembled WGS sequence"/>
</dbReference>
<dbReference type="SUPFAM" id="SSF46785">
    <property type="entry name" value="Winged helix' DNA-binding domain"/>
    <property type="match status" value="1"/>
</dbReference>
<dbReference type="Pfam" id="PF12802">
    <property type="entry name" value="MarR_2"/>
    <property type="match status" value="1"/>
</dbReference>
<sequence>MRTAYTSSDAGTAAGKLSPVNRPSDTPDGGPALFRLVRFWSRRWVNRALDPGEPDGDMRRVQYIQAVEAVAARGAAEEATVTTVATQLGLDHSGASRIVRETVAAGYLRRADSAHDRRRVVLELTDHGRDLLAASRDWQRRSFDELTATWDADDRRRFAAYLQRLADETT</sequence>
<evidence type="ECO:0000259" key="2">
    <source>
        <dbReference type="PROSITE" id="PS50995"/>
    </source>
</evidence>
<dbReference type="Gene3D" id="1.10.10.10">
    <property type="entry name" value="Winged helix-like DNA-binding domain superfamily/Winged helix DNA-binding domain"/>
    <property type="match status" value="1"/>
</dbReference>
<gene>
    <name evidence="3" type="ORF">DFR68_104327</name>
</gene>
<reference evidence="3 4" key="1">
    <citation type="submission" date="2018-07" db="EMBL/GenBank/DDBJ databases">
        <title>Genomic Encyclopedia of Type Strains, Phase IV (KMG-IV): sequencing the most valuable type-strain genomes for metagenomic binning, comparative biology and taxonomic classification.</title>
        <authorList>
            <person name="Goeker M."/>
        </authorList>
    </citation>
    <scope>NUCLEOTIDE SEQUENCE [LARGE SCALE GENOMIC DNA]</scope>
    <source>
        <strain evidence="3 4">DSM 44952</strain>
    </source>
</reference>
<dbReference type="PROSITE" id="PS50995">
    <property type="entry name" value="HTH_MARR_2"/>
    <property type="match status" value="1"/>
</dbReference>
<dbReference type="OrthoDB" id="7774677at2"/>
<dbReference type="InterPro" id="IPR036390">
    <property type="entry name" value="WH_DNA-bd_sf"/>
</dbReference>